<dbReference type="Gene3D" id="1.25.40.10">
    <property type="entry name" value="Tetratricopeptide repeat domain"/>
    <property type="match status" value="2"/>
</dbReference>
<keyword evidence="4" id="KW-0472">Membrane</keyword>
<dbReference type="InterPro" id="IPR006260">
    <property type="entry name" value="TonB/TolA_C"/>
</dbReference>
<reference evidence="7 8" key="1">
    <citation type="submission" date="2019-12" db="EMBL/GenBank/DDBJ databases">
        <title>Novel species isolated from a subtropical stream in China.</title>
        <authorList>
            <person name="Lu H."/>
        </authorList>
    </citation>
    <scope>NUCLEOTIDE SEQUENCE [LARGE SCALE GENOMIC DNA]</scope>
    <source>
        <strain evidence="7 8">FT127W</strain>
    </source>
</reference>
<accession>A0A7X4KM68</accession>
<dbReference type="Pfam" id="PF08238">
    <property type="entry name" value="Sel1"/>
    <property type="match status" value="6"/>
</dbReference>
<dbReference type="SUPFAM" id="SSF74653">
    <property type="entry name" value="TolA/TonB C-terminal domain"/>
    <property type="match status" value="1"/>
</dbReference>
<feature type="chain" id="PRO_5030916978" evidence="5">
    <location>
        <begin position="29"/>
        <end position="402"/>
    </location>
</feature>
<dbReference type="InterPro" id="IPR006597">
    <property type="entry name" value="Sel1-like"/>
</dbReference>
<evidence type="ECO:0000313" key="7">
    <source>
        <dbReference type="EMBL" id="MYN07872.1"/>
    </source>
</evidence>
<dbReference type="AlphaFoldDB" id="A0A7X4KM68"/>
<dbReference type="PANTHER" id="PTHR11102:SF160">
    <property type="entry name" value="ERAD-ASSOCIATED E3 UBIQUITIN-PROTEIN LIGASE COMPONENT HRD3"/>
    <property type="match status" value="1"/>
</dbReference>
<proteinExistence type="predicted"/>
<dbReference type="InterPro" id="IPR050767">
    <property type="entry name" value="Sel1_AlgK"/>
</dbReference>
<evidence type="ECO:0000313" key="8">
    <source>
        <dbReference type="Proteomes" id="UP000450676"/>
    </source>
</evidence>
<organism evidence="7 8">
    <name type="scientific">Pseudoduganella aquatica</name>
    <dbReference type="NCBI Taxonomy" id="2660641"/>
    <lineage>
        <taxon>Bacteria</taxon>
        <taxon>Pseudomonadati</taxon>
        <taxon>Pseudomonadota</taxon>
        <taxon>Betaproteobacteria</taxon>
        <taxon>Burkholderiales</taxon>
        <taxon>Oxalobacteraceae</taxon>
        <taxon>Telluria group</taxon>
        <taxon>Pseudoduganella</taxon>
    </lineage>
</organism>
<protein>
    <submittedName>
        <fullName evidence="7">TonB family protein</fullName>
    </submittedName>
</protein>
<evidence type="ECO:0000256" key="1">
    <source>
        <dbReference type="ARBA" id="ARBA00004167"/>
    </source>
</evidence>
<keyword evidence="5" id="KW-0732">Signal</keyword>
<dbReference type="SMART" id="SM00671">
    <property type="entry name" value="SEL1"/>
    <property type="match status" value="6"/>
</dbReference>
<dbReference type="Gene3D" id="3.30.1150.10">
    <property type="match status" value="1"/>
</dbReference>
<dbReference type="RefSeq" id="WP_161072217.1">
    <property type="nucleotide sequence ID" value="NZ_WWCU01000010.1"/>
</dbReference>
<dbReference type="GO" id="GO:0016020">
    <property type="term" value="C:membrane"/>
    <property type="evidence" value="ECO:0007669"/>
    <property type="project" value="UniProtKB-SubCell"/>
</dbReference>
<evidence type="ECO:0000256" key="4">
    <source>
        <dbReference type="ARBA" id="ARBA00023136"/>
    </source>
</evidence>
<gene>
    <name evidence="7" type="ORF">GTP77_11055</name>
</gene>
<dbReference type="Proteomes" id="UP000450676">
    <property type="component" value="Unassembled WGS sequence"/>
</dbReference>
<keyword evidence="3" id="KW-1133">Transmembrane helix</keyword>
<sequence>MLPKNQTYQSLISGFLMISALTPTALYAHPSTAVASERIEVASSEELSRCDKPIWPHQRSNGNLRGEVTLAFLVSDEGKVIDTFVRKSSKYESLDRAASFGIRRCQFKPRLVNGFPIARWIQVKYNFIMPGGYSDPTEKMLRNQRKAVDGDLDAYFQLALDIRSELADDTQAIPMFRDAAERGHAGAIYQLADAMWHGRGLPMNQPKALSYFMSAAQLGHADSEYEVGMAYVNGVGVMPSIAKAIPWLRKAADQGNHEAQVALGDALAAQTEPQPDYQAIAGWYQQAAQAGDDLGQLRLAQCYLLGSGVEKNPAQAAFWLRKAADQRQPRAEALLASLYLEGTGVAVDKTEADKLLRLSAAGGDPVAMRRLAAIAPTPDEAKAWLQKALQADPSANTQSLTH</sequence>
<comment type="subcellular location">
    <subcellularLocation>
        <location evidence="1">Membrane</location>
        <topology evidence="1">Single-pass membrane protein</topology>
    </subcellularLocation>
</comment>
<evidence type="ECO:0000256" key="5">
    <source>
        <dbReference type="SAM" id="SignalP"/>
    </source>
</evidence>
<dbReference type="PANTHER" id="PTHR11102">
    <property type="entry name" value="SEL-1-LIKE PROTEIN"/>
    <property type="match status" value="1"/>
</dbReference>
<dbReference type="SUPFAM" id="SSF81901">
    <property type="entry name" value="HCP-like"/>
    <property type="match status" value="1"/>
</dbReference>
<feature type="signal peptide" evidence="5">
    <location>
        <begin position="1"/>
        <end position="28"/>
    </location>
</feature>
<keyword evidence="8" id="KW-1185">Reference proteome</keyword>
<dbReference type="NCBIfam" id="TIGR01352">
    <property type="entry name" value="tonB_Cterm"/>
    <property type="match status" value="1"/>
</dbReference>
<dbReference type="PROSITE" id="PS52015">
    <property type="entry name" value="TONB_CTD"/>
    <property type="match status" value="1"/>
</dbReference>
<dbReference type="GO" id="GO:0055085">
    <property type="term" value="P:transmembrane transport"/>
    <property type="evidence" value="ECO:0007669"/>
    <property type="project" value="InterPro"/>
</dbReference>
<dbReference type="InterPro" id="IPR037682">
    <property type="entry name" value="TonB_C"/>
</dbReference>
<evidence type="ECO:0000256" key="2">
    <source>
        <dbReference type="ARBA" id="ARBA00022692"/>
    </source>
</evidence>
<feature type="domain" description="TonB C-terminal" evidence="6">
    <location>
        <begin position="40"/>
        <end position="136"/>
    </location>
</feature>
<evidence type="ECO:0000259" key="6">
    <source>
        <dbReference type="PROSITE" id="PS52015"/>
    </source>
</evidence>
<name>A0A7X4KM68_9BURK</name>
<dbReference type="EMBL" id="WWCU01000010">
    <property type="protein sequence ID" value="MYN07872.1"/>
    <property type="molecule type" value="Genomic_DNA"/>
</dbReference>
<dbReference type="Pfam" id="PF03544">
    <property type="entry name" value="TonB_C"/>
    <property type="match status" value="1"/>
</dbReference>
<dbReference type="InterPro" id="IPR011990">
    <property type="entry name" value="TPR-like_helical_dom_sf"/>
</dbReference>
<keyword evidence="2" id="KW-0812">Transmembrane</keyword>
<evidence type="ECO:0000256" key="3">
    <source>
        <dbReference type="ARBA" id="ARBA00022989"/>
    </source>
</evidence>
<comment type="caution">
    <text evidence="7">The sequence shown here is derived from an EMBL/GenBank/DDBJ whole genome shotgun (WGS) entry which is preliminary data.</text>
</comment>